<evidence type="ECO:0000259" key="1">
    <source>
        <dbReference type="Pfam" id="PF22917"/>
    </source>
</evidence>
<dbReference type="InterPro" id="IPR036291">
    <property type="entry name" value="NAD(P)-bd_dom_sf"/>
</dbReference>
<evidence type="ECO:0000313" key="2">
    <source>
        <dbReference type="EMBL" id="KZL82598.1"/>
    </source>
</evidence>
<dbReference type="Proteomes" id="UP000076584">
    <property type="component" value="Unassembled WGS sequence"/>
</dbReference>
<feature type="domain" description="PRISE-like Rossmann-fold" evidence="1">
    <location>
        <begin position="7"/>
        <end position="394"/>
    </location>
</feature>
<dbReference type="AlphaFoldDB" id="A0A161WE05"/>
<keyword evidence="3" id="KW-1185">Reference proteome</keyword>
<dbReference type="PANTHER" id="PTHR32487">
    <property type="entry name" value="3-OXO-DELTA(4,5)-STEROID 5-BETA-REDUCTASE"/>
    <property type="match status" value="1"/>
</dbReference>
<name>A0A161WE05_COLIC</name>
<dbReference type="Gene3D" id="3.40.50.720">
    <property type="entry name" value="NAD(P)-binding Rossmann-like Domain"/>
    <property type="match status" value="1"/>
</dbReference>
<protein>
    <submittedName>
        <fullName evidence="2">Sirq protein</fullName>
    </submittedName>
</protein>
<accession>A0A161WE05</accession>
<gene>
    <name evidence="2" type="ORF">CI238_02776</name>
</gene>
<sequence>MSERNHAIIFGAAGLLGWATVEQLLSNYPAEGSFDQVTAVINRSLSESEFFWPKDSTNRPSLQIVSGVNLNGTTEDLTRQLEDKVQGVKDITHVFYFVFNPVNNDHIRECEVNCGIMQRVVDSLILLSPDLKSFVYPGGTRGYGIYVPGGTFEAPLNESMADNLPAEYAKTVAYPWFRKILTRASEGKSWTWSEVCPDAVVGFTPNGSGFSLALHWAQYLSLYAYNRGLDEKSDLPIEVPFPGNESGYNSLFTPVSSRILGRITIHTSLNGGKCNAKIINMADCSMPTKFSEIWPSLANWFGLKGVGPTGDDNDLKPGEYIQENKYVFEQNGLKKAIVAGVGDGSSQLDRVGYWLSFDRQLSLERLRSIGFTEERNPVEGWLEAFGKFRDAGIII</sequence>
<proteinExistence type="predicted"/>
<dbReference type="OrthoDB" id="1731983at2759"/>
<organism evidence="2 3">
    <name type="scientific">Colletotrichum incanum</name>
    <name type="common">Soybean anthracnose fungus</name>
    <dbReference type="NCBI Taxonomy" id="1573173"/>
    <lineage>
        <taxon>Eukaryota</taxon>
        <taxon>Fungi</taxon>
        <taxon>Dikarya</taxon>
        <taxon>Ascomycota</taxon>
        <taxon>Pezizomycotina</taxon>
        <taxon>Sordariomycetes</taxon>
        <taxon>Hypocreomycetidae</taxon>
        <taxon>Glomerellales</taxon>
        <taxon>Glomerellaceae</taxon>
        <taxon>Colletotrichum</taxon>
        <taxon>Colletotrichum spaethianum species complex</taxon>
    </lineage>
</organism>
<dbReference type="STRING" id="1573173.A0A161WE05"/>
<dbReference type="EMBL" id="LFIW01001380">
    <property type="protein sequence ID" value="KZL82598.1"/>
    <property type="molecule type" value="Genomic_DNA"/>
</dbReference>
<dbReference type="InterPro" id="IPR055222">
    <property type="entry name" value="PRISE-like_Rossmann-fold"/>
</dbReference>
<dbReference type="SUPFAM" id="SSF51735">
    <property type="entry name" value="NAD(P)-binding Rossmann-fold domains"/>
    <property type="match status" value="1"/>
</dbReference>
<evidence type="ECO:0000313" key="3">
    <source>
        <dbReference type="Proteomes" id="UP000076584"/>
    </source>
</evidence>
<dbReference type="Pfam" id="PF22917">
    <property type="entry name" value="PRISE"/>
    <property type="match status" value="1"/>
</dbReference>
<dbReference type="PANTHER" id="PTHR32487:SF4">
    <property type="entry name" value="SIRQ PROTEIN"/>
    <property type="match status" value="1"/>
</dbReference>
<reference evidence="2 3" key="1">
    <citation type="submission" date="2015-06" db="EMBL/GenBank/DDBJ databases">
        <title>Survival trade-offs in plant roots during colonization by closely related pathogenic and mutualistic fungi.</title>
        <authorList>
            <person name="Hacquard S."/>
            <person name="Kracher B."/>
            <person name="Hiruma K."/>
            <person name="Weinman A."/>
            <person name="Muench P."/>
            <person name="Garrido Oter R."/>
            <person name="Ver Loren van Themaat E."/>
            <person name="Dallerey J.-F."/>
            <person name="Damm U."/>
            <person name="Henrissat B."/>
            <person name="Lespinet O."/>
            <person name="Thon M."/>
            <person name="Kemen E."/>
            <person name="McHardy A.C."/>
            <person name="Schulze-Lefert P."/>
            <person name="O'Connell R.J."/>
        </authorList>
    </citation>
    <scope>NUCLEOTIDE SEQUENCE [LARGE SCALE GENOMIC DNA]</scope>
    <source>
        <strain evidence="2 3">MAFF 238704</strain>
    </source>
</reference>
<comment type="caution">
    <text evidence="2">The sequence shown here is derived from an EMBL/GenBank/DDBJ whole genome shotgun (WGS) entry which is preliminary data.</text>
</comment>